<accession>A0AAW6KGY1</accession>
<dbReference type="EMBL" id="JARAFO010000062">
    <property type="protein sequence ID" value="MDE1453754.1"/>
    <property type="molecule type" value="Genomic_DNA"/>
</dbReference>
<evidence type="ECO:0000313" key="4">
    <source>
        <dbReference type="Proteomes" id="UP001216709"/>
    </source>
</evidence>
<evidence type="ECO:0000313" key="2">
    <source>
        <dbReference type="EMBL" id="TWL42722.1"/>
    </source>
</evidence>
<organism evidence="1 4">
    <name type="scientific">Bacillus paralicheniformis</name>
    <dbReference type="NCBI Taxonomy" id="1648923"/>
    <lineage>
        <taxon>Bacteria</taxon>
        <taxon>Bacillati</taxon>
        <taxon>Bacillota</taxon>
        <taxon>Bacilli</taxon>
        <taxon>Bacillales</taxon>
        <taxon>Bacillaceae</taxon>
        <taxon>Bacillus</taxon>
    </lineage>
</organism>
<keyword evidence="3" id="KW-1185">Reference proteome</keyword>
<evidence type="ECO:0000313" key="1">
    <source>
        <dbReference type="EMBL" id="MDE1453754.1"/>
    </source>
</evidence>
<dbReference type="EMBL" id="NILF01000019">
    <property type="protein sequence ID" value="TWL42722.1"/>
    <property type="molecule type" value="Genomic_DNA"/>
</dbReference>
<proteinExistence type="predicted"/>
<dbReference type="Proteomes" id="UP001216709">
    <property type="component" value="Unassembled WGS sequence"/>
</dbReference>
<dbReference type="AlphaFoldDB" id="A0AAW6KGY1"/>
<comment type="caution">
    <text evidence="1">The sequence shown here is derived from an EMBL/GenBank/DDBJ whole genome shotgun (WGS) entry which is preliminary data.</text>
</comment>
<evidence type="ECO:0000313" key="3">
    <source>
        <dbReference type="Proteomes" id="UP000429980"/>
    </source>
</evidence>
<evidence type="ECO:0008006" key="5">
    <source>
        <dbReference type="Google" id="ProtNLM"/>
    </source>
</evidence>
<name>A0AAW6KGY1_9BACI</name>
<reference evidence="2 3" key="1">
    <citation type="submission" date="2019-06" db="EMBL/GenBank/DDBJ databases">
        <title>Genome sequence analysis of &gt;100 Bacillus licheniformis strains suggests intrinsic resistance to this species.</title>
        <authorList>
            <person name="Wels M."/>
            <person name="Siezen R.J."/>
            <person name="Johansen E."/>
            <person name="Stuer-Lauridsen B."/>
            <person name="Bjerre K."/>
            <person name="Nielsen B.K.K."/>
        </authorList>
    </citation>
    <scope>NUCLEOTIDE SEQUENCE [LARGE SCALE GENOMIC DNA]</scope>
    <source>
        <strain evidence="2 3">BAC-15381</strain>
    </source>
</reference>
<dbReference type="Proteomes" id="UP000429980">
    <property type="component" value="Unassembled WGS sequence"/>
</dbReference>
<dbReference type="RefSeq" id="WP_065643925.1">
    <property type="nucleotide sequence ID" value="NZ_CP082896.1"/>
</dbReference>
<gene>
    <name evidence="2" type="ORF">CHCC15381_1898</name>
    <name evidence="1" type="ORF">PVN32_16445</name>
</gene>
<protein>
    <recommendedName>
        <fullName evidence="5">Phage head closure protein</fullName>
    </recommendedName>
</protein>
<sequence length="127" mass="14311">MLSESDRQWIKGNRREIVEGRTDKITLLKTVRDGKDPITGEPIEKQVPIEVEAIWKDYSTVSNTDRSVIGGVELQKGDVKITFSIDVDLTDVKQAYKTEGNIYEILTTDEKGLGLLNRSECLARKVT</sequence>
<reference evidence="1" key="2">
    <citation type="submission" date="2022-12" db="EMBL/GenBank/DDBJ databases">
        <title>Draft Genome Sequences of Bacillus licheniformis and Bacillus paralicheniformis strains isolated from Irish skim milk powders.</title>
        <authorList>
            <person name="Lourenco A."/>
            <person name="Li F."/>
            <person name="Geraldine D."/>
            <person name="Tobin J.T."/>
            <person name="Butler F."/>
            <person name="Jordan K."/>
            <person name="Obrien T."/>
        </authorList>
    </citation>
    <scope>NUCLEOTIDE SEQUENCE</scope>
    <source>
        <strain evidence="1">3370</strain>
    </source>
</reference>